<keyword evidence="1" id="KW-0507">mRNA processing</keyword>
<dbReference type="InterPro" id="IPR036875">
    <property type="entry name" value="Znf_CCHC_sf"/>
</dbReference>
<proteinExistence type="predicted"/>
<keyword evidence="2" id="KW-0863">Zinc-finger</keyword>
<dbReference type="AlphaFoldDB" id="A0A8H8NTM7"/>
<evidence type="ECO:0000313" key="5">
    <source>
        <dbReference type="Proteomes" id="UP000650533"/>
    </source>
</evidence>
<dbReference type="PROSITE" id="PS50158">
    <property type="entry name" value="ZF_CCHC"/>
    <property type="match status" value="1"/>
</dbReference>
<dbReference type="SUPFAM" id="SSF57756">
    <property type="entry name" value="Retrovirus zinc finger-like domains"/>
    <property type="match status" value="1"/>
</dbReference>
<dbReference type="GO" id="GO:0006397">
    <property type="term" value="P:mRNA processing"/>
    <property type="evidence" value="ECO:0007669"/>
    <property type="project" value="UniProtKB-KW"/>
</dbReference>
<evidence type="ECO:0000256" key="2">
    <source>
        <dbReference type="PROSITE-ProRule" id="PRU00047"/>
    </source>
</evidence>
<reference evidence="4" key="1">
    <citation type="submission" date="2020-05" db="EMBL/GenBank/DDBJ databases">
        <title>Evolutionary and genomic comparisons of hybrid uninucleate and nonhybrid Rhizoctonia fungi.</title>
        <authorList>
            <person name="Li C."/>
            <person name="Chen X."/>
        </authorList>
    </citation>
    <scope>NUCLEOTIDE SEQUENCE</scope>
    <source>
        <strain evidence="4">AG-1 IA</strain>
    </source>
</reference>
<feature type="domain" description="CCHC-type" evidence="3">
    <location>
        <begin position="8"/>
        <end position="23"/>
    </location>
</feature>
<keyword evidence="2" id="KW-0862">Zinc</keyword>
<name>A0A8H8NTM7_9AGAM</name>
<dbReference type="Gene3D" id="4.10.60.10">
    <property type="entry name" value="Zinc finger, CCHC-type"/>
    <property type="match status" value="1"/>
</dbReference>
<evidence type="ECO:0000259" key="3">
    <source>
        <dbReference type="PROSITE" id="PS50158"/>
    </source>
</evidence>
<protein>
    <submittedName>
        <fullName evidence="4">Zinc finger, CCHC-type</fullName>
    </submittedName>
</protein>
<dbReference type="EMBL" id="CP059660">
    <property type="protein sequence ID" value="QRW18128.1"/>
    <property type="molecule type" value="Genomic_DNA"/>
</dbReference>
<dbReference type="SMART" id="SM00343">
    <property type="entry name" value="ZnF_C2HC"/>
    <property type="match status" value="1"/>
</dbReference>
<accession>A0A8H8NTM7</accession>
<dbReference type="Proteomes" id="UP000650533">
    <property type="component" value="Chromosome 3"/>
</dbReference>
<keyword evidence="2" id="KW-0479">Metal-binding</keyword>
<dbReference type="InterPro" id="IPR001878">
    <property type="entry name" value="Znf_CCHC"/>
</dbReference>
<gene>
    <name evidence="4" type="ORF">RhiXN_03052</name>
</gene>
<dbReference type="KEGG" id="rsx:RhiXN_03052"/>
<evidence type="ECO:0000313" key="4">
    <source>
        <dbReference type="EMBL" id="QRW18128.1"/>
    </source>
</evidence>
<evidence type="ECO:0000256" key="1">
    <source>
        <dbReference type="ARBA" id="ARBA00022664"/>
    </source>
</evidence>
<dbReference type="GO" id="GO:0008270">
    <property type="term" value="F:zinc ion binding"/>
    <property type="evidence" value="ECO:0007669"/>
    <property type="project" value="UniProtKB-KW"/>
</dbReference>
<dbReference type="Pfam" id="PF00098">
    <property type="entry name" value="zf-CCHC"/>
    <property type="match status" value="1"/>
</dbReference>
<dbReference type="GeneID" id="67025332"/>
<sequence length="180" mass="19449">MEAKPKTCYKCNETGHISRECPQNTQNDNTGGGYSGGGYGGGYGGGGGSNTECTNAVRSATLRGLALRQLRAAMAEDREARVATPVVALVTCRVTAYRDLSATIATEGIYPRIAHNLNDGRATIAALKDTSRVTAPTRAQLPKMMKRGEMFFSFQRSIFLSLTILDRISRPSMFHSRIPV</sequence>
<organism evidence="4 5">
    <name type="scientific">Rhizoctonia solani</name>
    <dbReference type="NCBI Taxonomy" id="456999"/>
    <lineage>
        <taxon>Eukaryota</taxon>
        <taxon>Fungi</taxon>
        <taxon>Dikarya</taxon>
        <taxon>Basidiomycota</taxon>
        <taxon>Agaricomycotina</taxon>
        <taxon>Agaricomycetes</taxon>
        <taxon>Cantharellales</taxon>
        <taxon>Ceratobasidiaceae</taxon>
        <taxon>Rhizoctonia</taxon>
    </lineage>
</organism>
<dbReference type="GO" id="GO:0003676">
    <property type="term" value="F:nucleic acid binding"/>
    <property type="evidence" value="ECO:0007669"/>
    <property type="project" value="InterPro"/>
</dbReference>
<dbReference type="RefSeq" id="XP_043178365.1">
    <property type="nucleotide sequence ID" value="XM_043322869.1"/>
</dbReference>